<reference evidence="1 2" key="1">
    <citation type="submission" date="2020-06" db="EMBL/GenBank/DDBJ databases">
        <title>Characterization of fructooligosaccharide metabolism and fructooligosaccharide-degrading enzymes in human commensal butyrate producers.</title>
        <authorList>
            <person name="Tanno H."/>
            <person name="Fujii T."/>
            <person name="Hirano K."/>
            <person name="Maeno S."/>
            <person name="Tonozuka T."/>
            <person name="Sakamoto M."/>
            <person name="Ohkuma M."/>
            <person name="Tochio T."/>
            <person name="Endo A."/>
        </authorList>
    </citation>
    <scope>NUCLEOTIDE SEQUENCE [LARGE SCALE GENOMIC DNA]</scope>
    <source>
        <strain evidence="1 2">JCM 31056</strain>
    </source>
</reference>
<protein>
    <recommendedName>
        <fullName evidence="3">Phage coat protein</fullName>
    </recommendedName>
</protein>
<proteinExistence type="predicted"/>
<name>A0ABQ1E1Q3_9FIRM</name>
<gene>
    <name evidence="1" type="ORF">BUFA31_20580</name>
</gene>
<dbReference type="Proteomes" id="UP000620147">
    <property type="component" value="Unassembled WGS sequence"/>
</dbReference>
<accession>A0ABQ1E1Q3</accession>
<keyword evidence="2" id="KW-1185">Reference proteome</keyword>
<sequence>MAETKFDSKSFNPQAFGAYVNRIPNTIKTELAKSGAVGANEQARGALSNQTGALYARVPYFGRISGKTSQNNDGATNINSTATTTYEQGFVVARRMDAWTERNFSTNITAGVNFMDNVAAQIADYKMEVKQAMLLAILSGVFSMSTSAGTAIQKSAAKEFLAGHVYDITGKTGDEAMVGAATLNAAMQQACGDNKSIFKLVIMHSAVATNLENLRLLKYMTYTDEDGIQRDLSLGTWNGRLVLVDDGMPTEAVAADSGKGTAAYTKYTTYVLGEGSIILDDIGDAVPYEMSRDPKTNGGQDTLYVRDGFICGVQGLSFEKPASITASATNTDLSTGANWSVINDGTNAIPHKSIALAKIVSKG</sequence>
<evidence type="ECO:0008006" key="3">
    <source>
        <dbReference type="Google" id="ProtNLM"/>
    </source>
</evidence>
<dbReference type="EMBL" id="BLYJ01000028">
    <property type="protein sequence ID" value="GFO88894.1"/>
    <property type="molecule type" value="Genomic_DNA"/>
</dbReference>
<organism evidence="1 2">
    <name type="scientific">Butyricicoccus faecihominis</name>
    <dbReference type="NCBI Taxonomy" id="1712515"/>
    <lineage>
        <taxon>Bacteria</taxon>
        <taxon>Bacillati</taxon>
        <taxon>Bacillota</taxon>
        <taxon>Clostridia</taxon>
        <taxon>Eubacteriales</taxon>
        <taxon>Butyricicoccaceae</taxon>
        <taxon>Butyricicoccus</taxon>
    </lineage>
</organism>
<comment type="caution">
    <text evidence="1">The sequence shown here is derived from an EMBL/GenBank/DDBJ whole genome shotgun (WGS) entry which is preliminary data.</text>
</comment>
<evidence type="ECO:0000313" key="2">
    <source>
        <dbReference type="Proteomes" id="UP000620147"/>
    </source>
</evidence>
<dbReference type="RefSeq" id="WP_188886401.1">
    <property type="nucleotide sequence ID" value="NZ_BLYJ01000028.1"/>
</dbReference>
<evidence type="ECO:0000313" key="1">
    <source>
        <dbReference type="EMBL" id="GFO88894.1"/>
    </source>
</evidence>